<dbReference type="InterPro" id="IPR042102">
    <property type="entry name" value="RNA_pol_Rpb1_3_sf"/>
</dbReference>
<dbReference type="FunFam" id="3.30.1490.180:FF:000003">
    <property type="entry name" value="DNA-directed RNA polymerase subunit"/>
    <property type="match status" value="1"/>
</dbReference>
<evidence type="ECO:0000256" key="9">
    <source>
        <dbReference type="ARBA" id="ARBA00022833"/>
    </source>
</evidence>
<dbReference type="CTD" id="124200645"/>
<evidence type="ECO:0000256" key="15">
    <source>
        <dbReference type="RuleBase" id="RU004279"/>
    </source>
</evidence>
<comment type="catalytic activity">
    <reaction evidence="13 15">
        <text>RNA(n) + a ribonucleoside 5'-triphosphate = RNA(n+1) + diphosphate</text>
        <dbReference type="Rhea" id="RHEA:21248"/>
        <dbReference type="Rhea" id="RHEA-COMP:14527"/>
        <dbReference type="Rhea" id="RHEA-COMP:17342"/>
        <dbReference type="ChEBI" id="CHEBI:33019"/>
        <dbReference type="ChEBI" id="CHEBI:61557"/>
        <dbReference type="ChEBI" id="CHEBI:140395"/>
        <dbReference type="EC" id="2.7.7.6"/>
    </reaction>
</comment>
<evidence type="ECO:0000256" key="7">
    <source>
        <dbReference type="ARBA" id="ARBA00022695"/>
    </source>
</evidence>
<dbReference type="Gene3D" id="3.30.1490.180">
    <property type="entry name" value="RNA polymerase ii"/>
    <property type="match status" value="1"/>
</dbReference>
<dbReference type="Pfam" id="PF04997">
    <property type="entry name" value="RNA_pol_Rpb1_1"/>
    <property type="match status" value="1"/>
</dbReference>
<dbReference type="InterPro" id="IPR015699">
    <property type="entry name" value="DNA-dir_RNA_pol1_lsu_N"/>
</dbReference>
<dbReference type="PANTHER" id="PTHR19376:SF11">
    <property type="entry name" value="DNA-DIRECTED RNA POLYMERASE I SUBUNIT RPA1"/>
    <property type="match status" value="1"/>
</dbReference>
<dbReference type="PANTHER" id="PTHR19376">
    <property type="entry name" value="DNA-DIRECTED RNA POLYMERASE"/>
    <property type="match status" value="1"/>
</dbReference>
<evidence type="ECO:0000256" key="8">
    <source>
        <dbReference type="ARBA" id="ARBA00022723"/>
    </source>
</evidence>
<dbReference type="GO" id="GO:0005736">
    <property type="term" value="C:RNA polymerase I complex"/>
    <property type="evidence" value="ECO:0007669"/>
    <property type="project" value="TreeGrafter"/>
</dbReference>
<feature type="compositionally biased region" description="Basic and acidic residues" evidence="16">
    <location>
        <begin position="1449"/>
        <end position="1465"/>
    </location>
</feature>
<dbReference type="EC" id="2.7.7.6" evidence="15"/>
<dbReference type="GO" id="GO:0006351">
    <property type="term" value="P:DNA-templated transcription"/>
    <property type="evidence" value="ECO:0007669"/>
    <property type="project" value="InterPro"/>
</dbReference>
<keyword evidence="7 15" id="KW-0548">Nucleotidyltransferase</keyword>
<dbReference type="InterPro" id="IPR007080">
    <property type="entry name" value="RNA_pol_Rpb1_1"/>
</dbReference>
<keyword evidence="12" id="KW-0539">Nucleus</keyword>
<name>A0A6J1SC92_FRAOC</name>
<evidence type="ECO:0000259" key="17">
    <source>
        <dbReference type="SMART" id="SM00663"/>
    </source>
</evidence>
<dbReference type="SMART" id="SM00663">
    <property type="entry name" value="RPOLA_N"/>
    <property type="match status" value="1"/>
</dbReference>
<dbReference type="InterPro" id="IPR038120">
    <property type="entry name" value="Rpb1_funnel_sf"/>
</dbReference>
<dbReference type="Gene3D" id="4.10.860.120">
    <property type="entry name" value="RNA polymerase II, clamp domain"/>
    <property type="match status" value="1"/>
</dbReference>
<evidence type="ECO:0000256" key="16">
    <source>
        <dbReference type="SAM" id="MobiDB-lite"/>
    </source>
</evidence>
<keyword evidence="5" id="KW-0597">Phosphoprotein</keyword>
<dbReference type="GO" id="GO:0003899">
    <property type="term" value="F:DNA-directed RNA polymerase activity"/>
    <property type="evidence" value="ECO:0007669"/>
    <property type="project" value="UniProtKB-EC"/>
</dbReference>
<dbReference type="FunFam" id="1.10.274.100:FF:000012">
    <property type="entry name" value="DNA-directed RNA polymerase subunit"/>
    <property type="match status" value="1"/>
</dbReference>
<dbReference type="SUPFAM" id="SSF64484">
    <property type="entry name" value="beta and beta-prime subunits of DNA dependent RNA-polymerase"/>
    <property type="match status" value="1"/>
</dbReference>
<evidence type="ECO:0000256" key="6">
    <source>
        <dbReference type="ARBA" id="ARBA00022679"/>
    </source>
</evidence>
<dbReference type="KEGG" id="foc:113206432"/>
<keyword evidence="10" id="KW-0460">Magnesium</keyword>
<keyword evidence="11 15" id="KW-0804">Transcription</keyword>
<dbReference type="Pfam" id="PF04998">
    <property type="entry name" value="RNA_pol_Rpb1_5"/>
    <property type="match status" value="1"/>
</dbReference>
<keyword evidence="18" id="KW-1185">Reference proteome</keyword>
<protein>
    <recommendedName>
        <fullName evidence="15">DNA-directed RNA polymerase subunit</fullName>
        <ecNumber evidence="15">2.7.7.6</ecNumber>
    </recommendedName>
</protein>
<dbReference type="InterPro" id="IPR047107">
    <property type="entry name" value="DNA-dir_RNA_pol1_lsu_C"/>
</dbReference>
<dbReference type="CDD" id="cd01435">
    <property type="entry name" value="RNAP_I_RPA1_N"/>
    <property type="match status" value="1"/>
</dbReference>
<evidence type="ECO:0000256" key="1">
    <source>
        <dbReference type="ARBA" id="ARBA00004604"/>
    </source>
</evidence>
<dbReference type="OrthoDB" id="270392at2759"/>
<dbReference type="Gene3D" id="2.40.40.20">
    <property type="match status" value="1"/>
</dbReference>
<dbReference type="RefSeq" id="XP_026278308.1">
    <property type="nucleotide sequence ID" value="XM_026422523.2"/>
</dbReference>
<keyword evidence="8" id="KW-0479">Metal-binding</keyword>
<evidence type="ECO:0000256" key="10">
    <source>
        <dbReference type="ARBA" id="ARBA00022842"/>
    </source>
</evidence>
<reference evidence="19" key="1">
    <citation type="submission" date="2025-08" db="UniProtKB">
        <authorList>
            <consortium name="RefSeq"/>
        </authorList>
    </citation>
    <scope>IDENTIFICATION</scope>
    <source>
        <tissue evidence="19">Whole organism</tissue>
    </source>
</reference>
<evidence type="ECO:0000256" key="5">
    <source>
        <dbReference type="ARBA" id="ARBA00022553"/>
    </source>
</evidence>
<dbReference type="GO" id="GO:0046872">
    <property type="term" value="F:metal ion binding"/>
    <property type="evidence" value="ECO:0007669"/>
    <property type="project" value="UniProtKB-KW"/>
</dbReference>
<dbReference type="Gene3D" id="6.10.250.2940">
    <property type="match status" value="1"/>
</dbReference>
<dbReference type="InterPro" id="IPR006592">
    <property type="entry name" value="RNA_pol_N"/>
</dbReference>
<dbReference type="Pfam" id="PF04983">
    <property type="entry name" value="RNA_pol_Rpb1_3"/>
    <property type="match status" value="1"/>
</dbReference>
<dbReference type="CDD" id="cd02735">
    <property type="entry name" value="RNAP_I_Rpa1_C"/>
    <property type="match status" value="1"/>
</dbReference>
<comment type="similarity">
    <text evidence="2 15">Belongs to the RNA polymerase beta' chain family.</text>
</comment>
<dbReference type="Gene3D" id="1.10.357.120">
    <property type="match status" value="1"/>
</dbReference>
<dbReference type="GeneID" id="113206432"/>
<evidence type="ECO:0000256" key="11">
    <source>
        <dbReference type="ARBA" id="ARBA00023163"/>
    </source>
</evidence>
<evidence type="ECO:0000256" key="3">
    <source>
        <dbReference type="ARBA" id="ARBA00011251"/>
    </source>
</evidence>
<evidence type="ECO:0000313" key="18">
    <source>
        <dbReference type="Proteomes" id="UP000504606"/>
    </source>
</evidence>
<dbReference type="InterPro" id="IPR007083">
    <property type="entry name" value="RNA_pol_Rpb1_4"/>
</dbReference>
<evidence type="ECO:0000256" key="4">
    <source>
        <dbReference type="ARBA" id="ARBA00022478"/>
    </source>
</evidence>
<comment type="subunit">
    <text evidence="3">Component of the RNA polymerase I (Pol I) complex consisting of at least 13 subunits.</text>
</comment>
<evidence type="ECO:0000256" key="14">
    <source>
        <dbReference type="ARBA" id="ARBA00053996"/>
    </source>
</evidence>
<dbReference type="InterPro" id="IPR045867">
    <property type="entry name" value="DNA-dir_RpoC_beta_prime"/>
</dbReference>
<keyword evidence="9" id="KW-0862">Zinc</keyword>
<feature type="domain" description="RNA polymerase N-terminal" evidence="17">
    <location>
        <begin position="312"/>
        <end position="645"/>
    </location>
</feature>
<evidence type="ECO:0000313" key="19">
    <source>
        <dbReference type="RefSeq" id="XP_026278308.1"/>
    </source>
</evidence>
<sequence>MASSNNSLGVGRVFDPRKVTFTMFTSDDIRKMSTVTIRTPLTLNALGHPVPGGLYDSAMGPMTDTSDPCKTCLKNIYGCPGHIGHIELPVPVTNPLFHKPVSVFMRLACLNCYRLQLPPAIKWQIIAQIRLAEAGFMTEALEVENHCSIKEKKSLTAEVEDAMYKDMITSYIQTVTSRGNSNIVPSDNKAAETVRNYNLNSLLRASCTEKKCMYCKGTLLKFILFRDRLNVRVDVAPKHQQNDESINPNSSINSNVSIADLSTAPGVKKARMQTLNPKEIRDHLRKLWANEKEFMGEVMPVLKHHDIDHPIDIFFFDVIPVPPPNVRPVNFVRGVPCEHPQTGMYKKVVSDSVVLWNVIQLVQDASHSMTPEGKLLVQGVQGATPVEKLHFAWEELQSSADHLMDSEHGGVFDQRVQGLKQVLEKKEGVIRMHMMGKRVNFAARSVITPDPNLNVDEIGFPEAFALKLYYPVPVTHWNVKELRQMVKNGPLVHPGAVMVEDEKGNISRLNENNPLQREAIAKRLLTPGDQSQIFNKGMKKVYRHLINGDILLLNRQPTLHRPSIMAHKARILKGEKTLRMHYSNCKSYNADFDGDEMNAHFPQSELARSEAYNLVNVCHQYLVPKDGTPLGGLIQDHMVSGVWLSIRGKFFSREDYCQLVFQAIGDMAGNIKLLHPAIMKPMPLWSGKQVISTVLINTIPSGKPLINLTATAKIRANLWIQETPRPWLAGGTPFGNSNNMSEAEVIIRQGELLSGVLDKTHYGATPYGLVHCMYELYGGQCSSRLLSSFAKLFMAFLQLMEGFTLGVEDILVVKKADKRRTEIIQECRKMGNTAAAAALGLAPDTPPDVLTEKMEEAYCNPKRNFRGEIDSQFKSLLNPYTDDINKTCLPGGLLQKFPRNNLQLMVQSGAKGSTVNTMQISGLLGQIELEGKRPPLMISGRSLPSFIPYDRQPRAGGFIDGRFMTGIQPQEFFFHCMAGREGLIDTAVKTSRSGYLQRCLVKNLEGLSIQYDMTVRDSDGSVVQFAYGEDGMDISKVQFLKPEQMSFLDDNHKVLHDTKLLSSLRDEDTSKDILKHKKKVKKWKKVFGGRKTRRSTFLNYTVGMTDTFNVKKLSSKTGRKKGLAQLIDVFRETPLSDPEMKPYVVNERAPDPVTSSYPAHSHLGAVTERLEEIIENYVKTRNKTSLSVDDSGFKDMLYLKSMCSLAPAGDPVGLLAAQSVGEPSTQMTLNTFHFAGRGEMNVTLGIPRLKEILMTASKNISTPSMEIPFRKDVSNLKVESESLKGKLTKITVADILEYVQVTESLVLSPVRAHQYIMRMQFLPFKFYKELFFTTPDAVLRHIEKYFLASLDFHIKKLIQASGRTTSIEDQVRKSAEKPKRGKSKAPTQEEDDEDVDFSTAAKAGTGEGHESSDEEAQGDDDDATAASQRKKHQDSANYSDESDEESSDNDGKGFIHEEERNHQENEKNELMCLSKYTFIDEYYFDKKRKEWCVIKISISIPSKKLNLSVLVQEVARLSAVSQVRGLKRAFLLNNPRDGLVLKTDGLNIIEMFKYSDLLDLNKLYSNDIHAIADIYGIEAAVRVLVKEIQDVFKVYGITVDPRHLMLIADFMTFSGIFSPMNRTGLDNNPSSLQKMSFEAPIGFLKKSLWLGKSDSLESPSSRICVGRPCRSGTGAFQLRHQLN</sequence>
<organism evidence="18 19">
    <name type="scientific">Frankliniella occidentalis</name>
    <name type="common">Western flower thrips</name>
    <name type="synonym">Euthrips occidentalis</name>
    <dbReference type="NCBI Taxonomy" id="133901"/>
    <lineage>
        <taxon>Eukaryota</taxon>
        <taxon>Metazoa</taxon>
        <taxon>Ecdysozoa</taxon>
        <taxon>Arthropoda</taxon>
        <taxon>Hexapoda</taxon>
        <taxon>Insecta</taxon>
        <taxon>Pterygota</taxon>
        <taxon>Neoptera</taxon>
        <taxon>Paraneoptera</taxon>
        <taxon>Thysanoptera</taxon>
        <taxon>Terebrantia</taxon>
        <taxon>Thripoidea</taxon>
        <taxon>Thripidae</taxon>
        <taxon>Frankliniella</taxon>
    </lineage>
</organism>
<comment type="subcellular location">
    <subcellularLocation>
        <location evidence="1">Nucleus</location>
        <location evidence="1">Nucleolus</location>
    </subcellularLocation>
</comment>
<comment type="function">
    <text evidence="14">DNA-dependent RNA polymerase catalyzes the transcription of DNA into RNA using the four ribonucleoside triphosphates as substrates. Largest and catalytic core component of RNA polymerase I which synthesizes ribosomal RNA precursors. Forms the polymerase active center together with the second largest subunit. A single stranded DNA template strand of the promoter is positioned within the central active site cleft of Pol I. A bridging helix emanates from RPA1 and crosses the cleft near the catalytic site and is thought to promote translocation of Pol I by acting as a ratchet that moves the RNA-DNA hybrid through the active site by switching from straight to bent conformations at each step of nucleotide addition.</text>
</comment>
<dbReference type="InterPro" id="IPR044893">
    <property type="entry name" value="RNA_pol_Rpb1_clamp_domain"/>
</dbReference>
<dbReference type="Pfam" id="PF05000">
    <property type="entry name" value="RNA_pol_Rpb1_4"/>
    <property type="match status" value="1"/>
</dbReference>
<feature type="compositionally biased region" description="Acidic residues" evidence="16">
    <location>
        <begin position="1412"/>
        <end position="1423"/>
    </location>
</feature>
<feature type="region of interest" description="Disordered" evidence="16">
    <location>
        <begin position="1365"/>
        <end position="1465"/>
    </location>
</feature>
<keyword evidence="4 15" id="KW-0240">DNA-directed RNA polymerase</keyword>
<dbReference type="Proteomes" id="UP000504606">
    <property type="component" value="Unplaced"/>
</dbReference>
<dbReference type="InterPro" id="IPR007066">
    <property type="entry name" value="RNA_pol_Rpb1_3"/>
</dbReference>
<dbReference type="GO" id="GO:0003677">
    <property type="term" value="F:DNA binding"/>
    <property type="evidence" value="ECO:0007669"/>
    <property type="project" value="InterPro"/>
</dbReference>
<dbReference type="Gene3D" id="1.10.132.30">
    <property type="match status" value="1"/>
</dbReference>
<dbReference type="Gene3D" id="3.30.70.2850">
    <property type="match status" value="1"/>
</dbReference>
<evidence type="ECO:0000256" key="13">
    <source>
        <dbReference type="ARBA" id="ARBA00048552"/>
    </source>
</evidence>
<evidence type="ECO:0000256" key="2">
    <source>
        <dbReference type="ARBA" id="ARBA00006460"/>
    </source>
</evidence>
<keyword evidence="6 15" id="KW-0808">Transferase</keyword>
<evidence type="ECO:0000256" key="12">
    <source>
        <dbReference type="ARBA" id="ARBA00023242"/>
    </source>
</evidence>
<dbReference type="Pfam" id="PF00623">
    <property type="entry name" value="RNA_pol_Rpb1_2"/>
    <property type="match status" value="1"/>
</dbReference>
<dbReference type="InterPro" id="IPR000722">
    <property type="entry name" value="RNA_pol_asu"/>
</dbReference>
<feature type="compositionally biased region" description="Basic and acidic residues" evidence="16">
    <location>
        <begin position="1369"/>
        <end position="1378"/>
    </location>
</feature>
<proteinExistence type="inferred from homology"/>
<dbReference type="FunFam" id="2.40.40.20:FF:000019">
    <property type="entry name" value="DNA-directed RNA polymerase II subunit RPB1"/>
    <property type="match status" value="1"/>
</dbReference>
<gene>
    <name evidence="19" type="primary">LOC113206432</name>
</gene>
<accession>A0A6J1SC92</accession>
<dbReference type="Gene3D" id="1.10.274.100">
    <property type="entry name" value="RNA polymerase Rpb1, domain 3"/>
    <property type="match status" value="1"/>
</dbReference>
<dbReference type="InterPro" id="IPR007081">
    <property type="entry name" value="RNA_pol_Rpb1_5"/>
</dbReference>